<dbReference type="Pfam" id="PF16903">
    <property type="entry name" value="Capsid_N"/>
    <property type="match status" value="2"/>
</dbReference>
<feature type="domain" description="Major capsid protein N-terminal" evidence="2">
    <location>
        <begin position="29"/>
        <end position="156"/>
    </location>
</feature>
<protein>
    <recommendedName>
        <fullName evidence="4">Major capsid protein N-terminal domain-containing protein</fullName>
    </recommendedName>
</protein>
<feature type="domain" description="Major capsid protein C-terminal" evidence="1">
    <location>
        <begin position="515"/>
        <end position="706"/>
    </location>
</feature>
<evidence type="ECO:0000259" key="1">
    <source>
        <dbReference type="Pfam" id="PF04451"/>
    </source>
</evidence>
<name>A0A6C0ED73_9ZZZZ</name>
<sequence>MSNSNIGGLVQIVSSGKQDVYLTYKPEITFFKKVYKKHTNFSIEFIEIYPEQSLNYNNIISFMINNGDAIHRCYLEIELPNLVFSDKYITNINYINKKNTDIVELEKLLKITQNKYNNLLNYINIDMLLYRTIYNSLQIDNITIQNLKDLVYNFNNLNKLLKNQYINKIDIQIYSLINISDYILGINKIITTNELLDQNIYIFKNTIINKLNDIYKSMQYYLKNYNNDINKINVNIKNINNRNIKFNFSNFLGHNYFNYFTLEIGGQEIQKYSNNVLHINQMHKINQDSMQNYLEMIGHTPELNSFNEKTKGNTKILVPLIFWFNKDPGSCLPLVSLQYSNVVINAKINNLEKIISLENYEDEYKNLLDIRIPFNSETNININNNLYIYDTFIIDYENKYIKYNCILINDNLLKYHFTDLSDNEIKSILVNNGKLYYSNEILNLTNRIFDNQFLIDKFGWIKLMTNLNNSSYDYNNYYYKFASYYPYINFNLYYSLVDNPKIKLITESIYFDDIERDKFANSKLEYIIEIFDENIYNINQSYFDCELSFNNPCKELLWYIQPQLFIDGITEYGQNTSLNYDSHLYFKNELINDQKLIFNQYDVLLPNVNSNYYTYLLSYKYLNNILPLGVYYKSFCLYPEESQPSGTINLRYFKGKQYYVNFNSDFLKEYLDLLNLLYTPSVVSYKNSFILRFISKNYDLISINNGKFEILFSI</sequence>
<dbReference type="GO" id="GO:0005198">
    <property type="term" value="F:structural molecule activity"/>
    <property type="evidence" value="ECO:0007669"/>
    <property type="project" value="InterPro"/>
</dbReference>
<feature type="domain" description="Major capsid protein N-terminal" evidence="2">
    <location>
        <begin position="248"/>
        <end position="357"/>
    </location>
</feature>
<dbReference type="InterPro" id="IPR007542">
    <property type="entry name" value="MCP_C"/>
</dbReference>
<reference evidence="3" key="1">
    <citation type="journal article" date="2020" name="Nature">
        <title>Giant virus diversity and host interactions through global metagenomics.</title>
        <authorList>
            <person name="Schulz F."/>
            <person name="Roux S."/>
            <person name="Paez-Espino D."/>
            <person name="Jungbluth S."/>
            <person name="Walsh D.A."/>
            <person name="Denef V.J."/>
            <person name="McMahon K.D."/>
            <person name="Konstantinidis K.T."/>
            <person name="Eloe-Fadrosh E.A."/>
            <person name="Kyrpides N.C."/>
            <person name="Woyke T."/>
        </authorList>
    </citation>
    <scope>NUCLEOTIDE SEQUENCE</scope>
    <source>
        <strain evidence="3">GVMAG-M-3300023179-2</strain>
    </source>
</reference>
<dbReference type="EMBL" id="MN739811">
    <property type="protein sequence ID" value="QHT27127.1"/>
    <property type="molecule type" value="Genomic_DNA"/>
</dbReference>
<dbReference type="AlphaFoldDB" id="A0A6C0ED73"/>
<dbReference type="Pfam" id="PF04451">
    <property type="entry name" value="Capsid_NCLDV"/>
    <property type="match status" value="1"/>
</dbReference>
<evidence type="ECO:0008006" key="4">
    <source>
        <dbReference type="Google" id="ProtNLM"/>
    </source>
</evidence>
<dbReference type="InterPro" id="IPR016112">
    <property type="entry name" value="VP_dsDNA_II"/>
</dbReference>
<dbReference type="SUPFAM" id="SSF49749">
    <property type="entry name" value="Group II dsDNA viruses VP"/>
    <property type="match status" value="2"/>
</dbReference>
<proteinExistence type="predicted"/>
<evidence type="ECO:0000259" key="2">
    <source>
        <dbReference type="Pfam" id="PF16903"/>
    </source>
</evidence>
<accession>A0A6C0ED73</accession>
<dbReference type="Gene3D" id="2.70.9.20">
    <property type="entry name" value="Major capsid protein Vp54"/>
    <property type="match status" value="1"/>
</dbReference>
<organism evidence="3">
    <name type="scientific">viral metagenome</name>
    <dbReference type="NCBI Taxonomy" id="1070528"/>
    <lineage>
        <taxon>unclassified sequences</taxon>
        <taxon>metagenomes</taxon>
        <taxon>organismal metagenomes</taxon>
    </lineage>
</organism>
<dbReference type="InterPro" id="IPR038519">
    <property type="entry name" value="MCP_C_sf"/>
</dbReference>
<dbReference type="InterPro" id="IPR031654">
    <property type="entry name" value="Capsid_N"/>
</dbReference>
<dbReference type="Gene3D" id="2.70.9.10">
    <property type="entry name" value="Adenovirus Type 2 Hexon, domain 4"/>
    <property type="match status" value="1"/>
</dbReference>
<evidence type="ECO:0000313" key="3">
    <source>
        <dbReference type="EMBL" id="QHT27127.1"/>
    </source>
</evidence>